<dbReference type="Pfam" id="PF09983">
    <property type="entry name" value="JetD_C"/>
    <property type="match status" value="1"/>
</dbReference>
<sequence>MPKKLLSPDAVRDFLTRRFNNQHQNWLAGEGSWPLIVGLGTPTEKDIADDAAGVRAWTAAWEKRTGPGTVMSEDRQFARLGRQRFPVGLSLESPAVVASAVGQGIRWATASGRYAYLTGRWPPLIRGMKLASKFDVLADYPSEDFERLVALLAWLEANPASNLYLRQLPVEGLDTKWIGQRTGLVSGLLRELSASAGESNDFHAVCGLRKPPHRVYIRLLCPELRVLVGGLCDIEAPVNELAMLPIEPRSLVIIENLETGLALPDLAGTVAAIRLGNAVSALEALPWLRVSNAVYWGDIDTHGFAILNRARRVLPQLRSVLMDEVTLMSHRSLWGREPVQYGNEALETLVDSEKAVYDGLRTNAWGHQIRLEQERLVWDDSVRMLQHALFGGRD</sequence>
<reference evidence="3 4" key="1">
    <citation type="journal article" date="2015" name="Genome Announc.">
        <title>Draft Genome Sequence of Burkholderia sp. Strain PML1(12), an Ectomycorrhizosphere-Inhabiting Bacterium with Effective Mineral-Weathering Ability.</title>
        <authorList>
            <person name="Uroz S."/>
            <person name="Oger P."/>
        </authorList>
    </citation>
    <scope>NUCLEOTIDE SEQUENCE [LARGE SCALE GENOMIC DNA]</scope>
    <source>
        <strain evidence="4">PML1(12)</strain>
    </source>
</reference>
<evidence type="ECO:0000313" key="4">
    <source>
        <dbReference type="Proteomes" id="UP000035963"/>
    </source>
</evidence>
<dbReference type="Pfam" id="PF11795">
    <property type="entry name" value="DUF3322"/>
    <property type="match status" value="1"/>
</dbReference>
<keyword evidence="4" id="KW-1185">Reference proteome</keyword>
<dbReference type="InterPro" id="IPR024534">
    <property type="entry name" value="JetD_C"/>
</dbReference>
<accession>A0A0J1CMA9</accession>
<dbReference type="InterPro" id="IPR024537">
    <property type="entry name" value="DUF3322"/>
</dbReference>
<comment type="caution">
    <text evidence="3">The sequence shown here is derived from an EMBL/GenBank/DDBJ whole genome shotgun (WGS) entry which is preliminary data.</text>
</comment>
<evidence type="ECO:0000259" key="1">
    <source>
        <dbReference type="Pfam" id="PF09983"/>
    </source>
</evidence>
<dbReference type="EMBL" id="AEJF01000209">
    <property type="protein sequence ID" value="KLU21649.1"/>
    <property type="molecule type" value="Genomic_DNA"/>
</dbReference>
<dbReference type="PIRSF" id="PIRSF028408">
    <property type="entry name" value="UCP028408"/>
    <property type="match status" value="1"/>
</dbReference>
<gene>
    <name evidence="3" type="ORF">EOS_34575</name>
</gene>
<dbReference type="Proteomes" id="UP000035963">
    <property type="component" value="Unassembled WGS sequence"/>
</dbReference>
<evidence type="ECO:0000259" key="2">
    <source>
        <dbReference type="Pfam" id="PF11795"/>
    </source>
</evidence>
<dbReference type="InterPro" id="IPR014544">
    <property type="entry name" value="UCP028408"/>
</dbReference>
<dbReference type="OrthoDB" id="322908at2"/>
<proteinExistence type="predicted"/>
<feature type="domain" description="Wadjet protein JetD C-terminal" evidence="1">
    <location>
        <begin position="207"/>
        <end position="383"/>
    </location>
</feature>
<dbReference type="AlphaFoldDB" id="A0A0J1CMA9"/>
<organism evidence="3 4">
    <name type="scientific">Caballeronia mineralivorans PML1(12)</name>
    <dbReference type="NCBI Taxonomy" id="908627"/>
    <lineage>
        <taxon>Bacteria</taxon>
        <taxon>Pseudomonadati</taxon>
        <taxon>Pseudomonadota</taxon>
        <taxon>Betaproteobacteria</taxon>
        <taxon>Burkholderiales</taxon>
        <taxon>Burkholderiaceae</taxon>
        <taxon>Caballeronia</taxon>
    </lineage>
</organism>
<name>A0A0J1CMA9_9BURK</name>
<dbReference type="PATRIC" id="fig|908627.4.peg.7737"/>
<protein>
    <recommendedName>
        <fullName evidence="5">Wadjet protein JetD C-terminal domain-containing protein</fullName>
    </recommendedName>
</protein>
<evidence type="ECO:0000313" key="3">
    <source>
        <dbReference type="EMBL" id="KLU21649.1"/>
    </source>
</evidence>
<dbReference type="RefSeq" id="WP_047896718.1">
    <property type="nucleotide sequence ID" value="NZ_AEJF01000209.1"/>
</dbReference>
<feature type="domain" description="DUF3322" evidence="2">
    <location>
        <begin position="8"/>
        <end position="189"/>
    </location>
</feature>
<evidence type="ECO:0008006" key="5">
    <source>
        <dbReference type="Google" id="ProtNLM"/>
    </source>
</evidence>